<dbReference type="PANTHER" id="PTHR12161:SF16">
    <property type="entry name" value="REGULATOR OF VPS4 ACTIVITY IN THE MVB PATHWAY PROTEIN"/>
    <property type="match status" value="1"/>
</dbReference>
<reference evidence="3 4" key="1">
    <citation type="journal article" date="2016" name="Sci. Rep.">
        <title>The Dendrobium catenatum Lindl. genome sequence provides insights into polysaccharide synthase, floral development and adaptive evolution.</title>
        <authorList>
            <person name="Zhang G.Q."/>
            <person name="Xu Q."/>
            <person name="Bian C."/>
            <person name="Tsai W.C."/>
            <person name="Yeh C.M."/>
            <person name="Liu K.W."/>
            <person name="Yoshida K."/>
            <person name="Zhang L.S."/>
            <person name="Chang S.B."/>
            <person name="Chen F."/>
            <person name="Shi Y."/>
            <person name="Su Y.Y."/>
            <person name="Zhang Y.Q."/>
            <person name="Chen L.J."/>
            <person name="Yin Y."/>
            <person name="Lin M."/>
            <person name="Huang H."/>
            <person name="Deng H."/>
            <person name="Wang Z.W."/>
            <person name="Zhu S.L."/>
            <person name="Zhao X."/>
            <person name="Deng C."/>
            <person name="Niu S.C."/>
            <person name="Huang J."/>
            <person name="Wang M."/>
            <person name="Liu G.H."/>
            <person name="Yang H.J."/>
            <person name="Xiao X.J."/>
            <person name="Hsiao Y.Y."/>
            <person name="Wu W.L."/>
            <person name="Chen Y.Y."/>
            <person name="Mitsuda N."/>
            <person name="Ohme-Takagi M."/>
            <person name="Luo Y.B."/>
            <person name="Van de Peer Y."/>
            <person name="Liu Z.J."/>
        </authorList>
    </citation>
    <scope>NUCLEOTIDE SEQUENCE [LARGE SCALE GENOMIC DNA]</scope>
    <source>
        <tissue evidence="3">The whole plant</tissue>
    </source>
</reference>
<gene>
    <name evidence="3" type="ORF">MA16_Dca006046</name>
</gene>
<dbReference type="AlphaFoldDB" id="A0A2I0WK16"/>
<accession>A0A2I0WK16</accession>
<evidence type="ECO:0000313" key="4">
    <source>
        <dbReference type="Proteomes" id="UP000233837"/>
    </source>
</evidence>
<dbReference type="GO" id="GO:0015031">
    <property type="term" value="P:protein transport"/>
    <property type="evidence" value="ECO:0007669"/>
    <property type="project" value="InterPro"/>
</dbReference>
<proteinExistence type="inferred from homology"/>
<comment type="similarity">
    <text evidence="1">Belongs to the IST1 family.</text>
</comment>
<evidence type="ECO:0008006" key="5">
    <source>
        <dbReference type="Google" id="ProtNLM"/>
    </source>
</evidence>
<dbReference type="STRING" id="906689.A0A2I0WK16"/>
<feature type="region of interest" description="Disordered" evidence="2">
    <location>
        <begin position="402"/>
        <end position="454"/>
    </location>
</feature>
<feature type="compositionally biased region" description="Low complexity" evidence="2">
    <location>
        <begin position="199"/>
        <end position="210"/>
    </location>
</feature>
<evidence type="ECO:0000256" key="2">
    <source>
        <dbReference type="SAM" id="MobiDB-lite"/>
    </source>
</evidence>
<protein>
    <recommendedName>
        <fullName evidence="5">IST1-like protein</fullName>
    </recommendedName>
</protein>
<name>A0A2I0WK16_9ASPA</name>
<reference evidence="3 4" key="2">
    <citation type="journal article" date="2017" name="Nature">
        <title>The Apostasia genome and the evolution of orchids.</title>
        <authorList>
            <person name="Zhang G.Q."/>
            <person name="Liu K.W."/>
            <person name="Li Z."/>
            <person name="Lohaus R."/>
            <person name="Hsiao Y.Y."/>
            <person name="Niu S.C."/>
            <person name="Wang J.Y."/>
            <person name="Lin Y.C."/>
            <person name="Xu Q."/>
            <person name="Chen L.J."/>
            <person name="Yoshida K."/>
            <person name="Fujiwara S."/>
            <person name="Wang Z.W."/>
            <person name="Zhang Y.Q."/>
            <person name="Mitsuda N."/>
            <person name="Wang M."/>
            <person name="Liu G.H."/>
            <person name="Pecoraro L."/>
            <person name="Huang H.X."/>
            <person name="Xiao X.J."/>
            <person name="Lin M."/>
            <person name="Wu X.Y."/>
            <person name="Wu W.L."/>
            <person name="Chen Y.Y."/>
            <person name="Chang S.B."/>
            <person name="Sakamoto S."/>
            <person name="Ohme-Takagi M."/>
            <person name="Yagi M."/>
            <person name="Zeng S.J."/>
            <person name="Shen C.Y."/>
            <person name="Yeh C.M."/>
            <person name="Luo Y.B."/>
            <person name="Tsai W.C."/>
            <person name="Van de Peer Y."/>
            <person name="Liu Z.J."/>
        </authorList>
    </citation>
    <scope>NUCLEOTIDE SEQUENCE [LARGE SCALE GENOMIC DNA]</scope>
    <source>
        <tissue evidence="3">The whole plant</tissue>
    </source>
</reference>
<feature type="region of interest" description="Disordered" evidence="2">
    <location>
        <begin position="190"/>
        <end position="220"/>
    </location>
</feature>
<feature type="compositionally biased region" description="Low complexity" evidence="2">
    <location>
        <begin position="437"/>
        <end position="454"/>
    </location>
</feature>
<dbReference type="Pfam" id="PF03398">
    <property type="entry name" value="Ist1"/>
    <property type="match status" value="1"/>
</dbReference>
<dbReference type="OrthoDB" id="29853at2759"/>
<dbReference type="Gene3D" id="1.20.1260.60">
    <property type="entry name" value="Vacuolar protein sorting-associated protein Ist1"/>
    <property type="match status" value="1"/>
</dbReference>
<dbReference type="Proteomes" id="UP000233837">
    <property type="component" value="Unassembled WGS sequence"/>
</dbReference>
<dbReference type="InterPro" id="IPR042277">
    <property type="entry name" value="IST1-like"/>
</dbReference>
<evidence type="ECO:0000313" key="3">
    <source>
        <dbReference type="EMBL" id="PKU75999.1"/>
    </source>
</evidence>
<keyword evidence="4" id="KW-1185">Reference proteome</keyword>
<dbReference type="InterPro" id="IPR005061">
    <property type="entry name" value="Ist1"/>
</dbReference>
<evidence type="ECO:0000256" key="1">
    <source>
        <dbReference type="ARBA" id="ARBA00005536"/>
    </source>
</evidence>
<sequence length="454" mass="50095">MGINCLQALCGKTSRELTKLKTLLGLTVSRLALLRNQRQTRCAQAEADVAHLLLLGHQDRALLRAEMVIKERNMLDVLAMVESYCHLLTERAFLLHNQKECPDELREAAAGLAFAASRCGDLPELREVRRIFSARFGKEFITAAAELRNNCGVSGKMVQKFSTRQPSLEIRAKVTKEIAIEKGIKVQLAEPTPETAEVNQNPKPQRKQNQGKTTVEPPSTACDLHELLGGEKLVVMAQEKYKDAGSAAQAAFESAAYAAAAAKTAVELYRSESEGRDSSNPGKHKHISHISHIDNCLPSASCCRSIDLGCRASKVSSLRIDQEKPRGKEILSEIDESDDDEELIRLASKVLVPMNKSHSFAGLRGNDFKTKRQVDSTFTLSSQKRNQDGDEKDDFEEVNEMAIITVEPSKNSKPGRYGSEKRDEAKNVQLSPGGNLAARHSLSRASSFSVRSRR</sequence>
<dbReference type="PANTHER" id="PTHR12161">
    <property type="entry name" value="IST1 FAMILY MEMBER"/>
    <property type="match status" value="1"/>
</dbReference>
<dbReference type="FunFam" id="1.20.1260.60:FF:000002">
    <property type="entry name" value="Vacuolar protein sorting-associated protein IST1"/>
    <property type="match status" value="1"/>
</dbReference>
<dbReference type="EMBL" id="KZ502564">
    <property type="protein sequence ID" value="PKU75999.1"/>
    <property type="molecule type" value="Genomic_DNA"/>
</dbReference>
<organism evidence="3 4">
    <name type="scientific">Dendrobium catenatum</name>
    <dbReference type="NCBI Taxonomy" id="906689"/>
    <lineage>
        <taxon>Eukaryota</taxon>
        <taxon>Viridiplantae</taxon>
        <taxon>Streptophyta</taxon>
        <taxon>Embryophyta</taxon>
        <taxon>Tracheophyta</taxon>
        <taxon>Spermatophyta</taxon>
        <taxon>Magnoliopsida</taxon>
        <taxon>Liliopsida</taxon>
        <taxon>Asparagales</taxon>
        <taxon>Orchidaceae</taxon>
        <taxon>Epidendroideae</taxon>
        <taxon>Malaxideae</taxon>
        <taxon>Dendrobiinae</taxon>
        <taxon>Dendrobium</taxon>
    </lineage>
</organism>